<name>A0ABT8FLY5_9ACTN</name>
<dbReference type="CDD" id="cd00082">
    <property type="entry name" value="HisKA"/>
    <property type="match status" value="1"/>
</dbReference>
<accession>A0ABT8FLY5</accession>
<evidence type="ECO:0000256" key="1">
    <source>
        <dbReference type="ARBA" id="ARBA00000085"/>
    </source>
</evidence>
<dbReference type="PANTHER" id="PTHR45569:SF1">
    <property type="entry name" value="SENSOR PROTEIN KDPD"/>
    <property type="match status" value="1"/>
</dbReference>
<dbReference type="Gene3D" id="3.30.450.20">
    <property type="entry name" value="PAS domain"/>
    <property type="match status" value="1"/>
</dbReference>
<keyword evidence="6" id="KW-0808">Transferase</keyword>
<dbReference type="InterPro" id="IPR052023">
    <property type="entry name" value="Histidine_kinase_KdpD"/>
</dbReference>
<dbReference type="GO" id="GO:0016301">
    <property type="term" value="F:kinase activity"/>
    <property type="evidence" value="ECO:0007669"/>
    <property type="project" value="UniProtKB-KW"/>
</dbReference>
<feature type="domain" description="PAC" evidence="5">
    <location>
        <begin position="83"/>
        <end position="135"/>
    </location>
</feature>
<dbReference type="EC" id="2.7.13.3" evidence="3"/>
<dbReference type="InterPro" id="IPR036097">
    <property type="entry name" value="HisK_dim/P_sf"/>
</dbReference>
<organism evidence="6 7">
    <name type="scientific">Nocardioides oceani</name>
    <dbReference type="NCBI Taxonomy" id="3058369"/>
    <lineage>
        <taxon>Bacteria</taxon>
        <taxon>Bacillati</taxon>
        <taxon>Actinomycetota</taxon>
        <taxon>Actinomycetes</taxon>
        <taxon>Propionibacteriales</taxon>
        <taxon>Nocardioidaceae</taxon>
        <taxon>Nocardioides</taxon>
    </lineage>
</organism>
<dbReference type="SMART" id="SM00086">
    <property type="entry name" value="PAC"/>
    <property type="match status" value="1"/>
</dbReference>
<comment type="catalytic activity">
    <reaction evidence="1">
        <text>ATP + protein L-histidine = ADP + protein N-phospho-L-histidine.</text>
        <dbReference type="EC" id="2.7.13.3"/>
    </reaction>
</comment>
<dbReference type="PROSITE" id="PS50113">
    <property type="entry name" value="PAC"/>
    <property type="match status" value="1"/>
</dbReference>
<proteinExistence type="predicted"/>
<dbReference type="PANTHER" id="PTHR45569">
    <property type="entry name" value="SENSOR PROTEIN KDPD"/>
    <property type="match status" value="1"/>
</dbReference>
<protein>
    <recommendedName>
        <fullName evidence="3">histidine kinase</fullName>
        <ecNumber evidence="3">2.7.13.3</ecNumber>
    </recommendedName>
</protein>
<dbReference type="Proteomes" id="UP001168620">
    <property type="component" value="Unassembled WGS sequence"/>
</dbReference>
<dbReference type="InterPro" id="IPR013656">
    <property type="entry name" value="PAS_4"/>
</dbReference>
<feature type="domain" description="Histidine kinase" evidence="4">
    <location>
        <begin position="143"/>
        <end position="358"/>
    </location>
</feature>
<dbReference type="InterPro" id="IPR003661">
    <property type="entry name" value="HisK_dim/P_dom"/>
</dbReference>
<dbReference type="SUPFAM" id="SSF55785">
    <property type="entry name" value="PYP-like sensor domain (PAS domain)"/>
    <property type="match status" value="1"/>
</dbReference>
<dbReference type="SUPFAM" id="SSF47384">
    <property type="entry name" value="Homodimeric domain of signal transducing histidine kinase"/>
    <property type="match status" value="1"/>
</dbReference>
<dbReference type="Pfam" id="PF00512">
    <property type="entry name" value="HisKA"/>
    <property type="match status" value="1"/>
</dbReference>
<gene>
    <name evidence="6" type="ORF">QWY28_22135</name>
</gene>
<dbReference type="Pfam" id="PF08448">
    <property type="entry name" value="PAS_4"/>
    <property type="match status" value="1"/>
</dbReference>
<evidence type="ECO:0000259" key="4">
    <source>
        <dbReference type="PROSITE" id="PS50109"/>
    </source>
</evidence>
<keyword evidence="6" id="KW-0418">Kinase</keyword>
<evidence type="ECO:0000259" key="5">
    <source>
        <dbReference type="PROSITE" id="PS50113"/>
    </source>
</evidence>
<dbReference type="InterPro" id="IPR005467">
    <property type="entry name" value="His_kinase_dom"/>
</dbReference>
<dbReference type="RefSeq" id="WP_300955092.1">
    <property type="nucleotide sequence ID" value="NZ_JAUHJQ010000019.1"/>
</dbReference>
<evidence type="ECO:0000313" key="7">
    <source>
        <dbReference type="Proteomes" id="UP001168620"/>
    </source>
</evidence>
<dbReference type="Gene3D" id="1.10.287.130">
    <property type="match status" value="1"/>
</dbReference>
<dbReference type="SMART" id="SM00388">
    <property type="entry name" value="HisKA"/>
    <property type="match status" value="1"/>
</dbReference>
<keyword evidence="7" id="KW-1185">Reference proteome</keyword>
<evidence type="ECO:0000256" key="3">
    <source>
        <dbReference type="ARBA" id="ARBA00012438"/>
    </source>
</evidence>
<comment type="subcellular location">
    <subcellularLocation>
        <location evidence="2">Cell membrane</location>
    </subcellularLocation>
</comment>
<dbReference type="InterPro" id="IPR035965">
    <property type="entry name" value="PAS-like_dom_sf"/>
</dbReference>
<dbReference type="EMBL" id="JAUHJQ010000019">
    <property type="protein sequence ID" value="MDN4175678.1"/>
    <property type="molecule type" value="Genomic_DNA"/>
</dbReference>
<reference evidence="6" key="1">
    <citation type="submission" date="2023-06" db="EMBL/GenBank/DDBJ databases">
        <title>Draft genome sequence of Nocardioides sp. SOB77.</title>
        <authorList>
            <person name="Zhang G."/>
        </authorList>
    </citation>
    <scope>NUCLEOTIDE SEQUENCE</scope>
    <source>
        <strain evidence="6">SOB77</strain>
    </source>
</reference>
<dbReference type="InterPro" id="IPR001610">
    <property type="entry name" value="PAC"/>
</dbReference>
<comment type="caution">
    <text evidence="6">The sequence shown here is derived from an EMBL/GenBank/DDBJ whole genome shotgun (WGS) entry which is preliminary data.</text>
</comment>
<sequence length="359" mass="38150">MSVERTLFELLQSPTSLAVAASDATGALTLLTPALEDMLGRVYQPWYEDELPAALGLLCEDGLTPLDATDLPIARARRGEVVRDAVVTVLRPDSGLRYLRRNGTPMRDVDGTITGAVVIVQDVTEERLARERVDQLRRLLITTLNHELRTPVAKVRGSVETLEDLHVGLPSWAQRSLEIARRGTMELVSLTDLISRLVELEAATRPSRVLVDVAEVTRRAAGAVQSIFTSRQAALGVSAPAPVSAFIDDDLARRAVADVLVEVMRSAPTGAAVEAKVTADDENYAVVVVAAGPGSATSQSRTWVVNPVDLEVLQLSTSAIGSTLSLAATVAAAHGGSLGLSESPTGQLSATLRLARSVR</sequence>
<dbReference type="PROSITE" id="PS50109">
    <property type="entry name" value="HIS_KIN"/>
    <property type="match status" value="1"/>
</dbReference>
<dbReference type="InterPro" id="IPR000700">
    <property type="entry name" value="PAS-assoc_C"/>
</dbReference>
<evidence type="ECO:0000313" key="6">
    <source>
        <dbReference type="EMBL" id="MDN4175678.1"/>
    </source>
</evidence>
<evidence type="ECO:0000256" key="2">
    <source>
        <dbReference type="ARBA" id="ARBA00004236"/>
    </source>
</evidence>